<keyword evidence="4" id="KW-0547">Nucleotide-binding</keyword>
<accession>A0A1W2A493</accession>
<feature type="domain" description="Protein kinase" evidence="10">
    <location>
        <begin position="18"/>
        <end position="278"/>
    </location>
</feature>
<dbReference type="GO" id="GO:0005524">
    <property type="term" value="F:ATP binding"/>
    <property type="evidence" value="ECO:0007669"/>
    <property type="project" value="UniProtKB-KW"/>
</dbReference>
<gene>
    <name evidence="12" type="ORF">SAMN06296429_10540</name>
</gene>
<name>A0A1W2A493_9MICO</name>
<dbReference type="SUPFAM" id="SSF56112">
    <property type="entry name" value="Protein kinase-like (PK-like)"/>
    <property type="match status" value="1"/>
</dbReference>
<keyword evidence="2 12" id="KW-0723">Serine/threonine-protein kinase</keyword>
<evidence type="ECO:0000256" key="8">
    <source>
        <dbReference type="ARBA" id="ARBA00048679"/>
    </source>
</evidence>
<evidence type="ECO:0000313" key="13">
    <source>
        <dbReference type="Proteomes" id="UP000192634"/>
    </source>
</evidence>
<evidence type="ECO:0000256" key="1">
    <source>
        <dbReference type="ARBA" id="ARBA00012513"/>
    </source>
</evidence>
<dbReference type="Gene3D" id="1.10.510.10">
    <property type="entry name" value="Transferase(Phosphotransferase) domain 1"/>
    <property type="match status" value="1"/>
</dbReference>
<dbReference type="NCBIfam" id="NF033483">
    <property type="entry name" value="PknB_PASTA_kin"/>
    <property type="match status" value="1"/>
</dbReference>
<dbReference type="EMBL" id="FWXN01000005">
    <property type="protein sequence ID" value="SMC55108.1"/>
    <property type="molecule type" value="Genomic_DNA"/>
</dbReference>
<evidence type="ECO:0000313" key="12">
    <source>
        <dbReference type="EMBL" id="SMC55108.1"/>
    </source>
</evidence>
<feature type="region of interest" description="Disordered" evidence="9">
    <location>
        <begin position="296"/>
        <end position="357"/>
    </location>
</feature>
<evidence type="ECO:0000256" key="2">
    <source>
        <dbReference type="ARBA" id="ARBA00022527"/>
    </source>
</evidence>
<evidence type="ECO:0000256" key="6">
    <source>
        <dbReference type="ARBA" id="ARBA00022840"/>
    </source>
</evidence>
<comment type="catalytic activity">
    <reaction evidence="8">
        <text>L-seryl-[protein] + ATP = O-phospho-L-seryl-[protein] + ADP + H(+)</text>
        <dbReference type="Rhea" id="RHEA:17989"/>
        <dbReference type="Rhea" id="RHEA-COMP:9863"/>
        <dbReference type="Rhea" id="RHEA-COMP:11604"/>
        <dbReference type="ChEBI" id="CHEBI:15378"/>
        <dbReference type="ChEBI" id="CHEBI:29999"/>
        <dbReference type="ChEBI" id="CHEBI:30616"/>
        <dbReference type="ChEBI" id="CHEBI:83421"/>
        <dbReference type="ChEBI" id="CHEBI:456216"/>
        <dbReference type="EC" id="2.7.11.1"/>
    </reaction>
</comment>
<organism evidence="12 13">
    <name type="scientific">Janibacter indicus</name>
    <dbReference type="NCBI Taxonomy" id="857417"/>
    <lineage>
        <taxon>Bacteria</taxon>
        <taxon>Bacillati</taxon>
        <taxon>Actinomycetota</taxon>
        <taxon>Actinomycetes</taxon>
        <taxon>Micrococcales</taxon>
        <taxon>Intrasporangiaceae</taxon>
        <taxon>Janibacter</taxon>
    </lineage>
</organism>
<dbReference type="CDD" id="cd06577">
    <property type="entry name" value="PASTA_pknB"/>
    <property type="match status" value="4"/>
</dbReference>
<feature type="domain" description="PASTA" evidence="11">
    <location>
        <begin position="455"/>
        <end position="522"/>
    </location>
</feature>
<dbReference type="InterPro" id="IPR005543">
    <property type="entry name" value="PASTA_dom"/>
</dbReference>
<dbReference type="FunFam" id="1.10.510.10:FF:000021">
    <property type="entry name" value="Serine/threonine protein kinase"/>
    <property type="match status" value="1"/>
</dbReference>
<dbReference type="AlphaFoldDB" id="A0A1W2A493"/>
<dbReference type="Proteomes" id="UP000192634">
    <property type="component" value="Unassembled WGS sequence"/>
</dbReference>
<dbReference type="SMART" id="SM00740">
    <property type="entry name" value="PASTA"/>
    <property type="match status" value="4"/>
</dbReference>
<sequence length="652" mass="67556">MTTASTHPLVGDLVDGRYRVLRHLADGGMATVLLATDTRLDREVALKVMRPDLAADETFVSRFRREARSAARLSHPNVVPVFDQGEDGGQVFLAMEYVEGRTARAVVDTEGALTVRAALDVLEPVLTGLAAAHEAGYIHRDVKPENILIPERGAIKVADFGLARAVTSQTTTAEDGVLFGTVAYLSPEQVERGIADARSDVYAAGLILFELLTGQRAIDGESPIHVAFQHVHGSVPRPSERVEDLPGELDDLVALATARDPDERPRDAGAYLAELQRVRAGLTPQELDRRPHVVAAGAAATASPQWRSAGGAAATVAHPRPERTRAIDTGAASAASAAGGTGAAGGASTAAAEPPSSRRGWRRALVALLLVVALAAGGGWWWTQEGPGSTVVVPDVTGLSRADAEASLTQDGDLGYVESSAFDEQVPKGEVITSNPPTGTELSKGSDVTVVVSKGPERYEVPDLTGRTAAQARTTLERRTLTVGATTQAWDDDVAKGRIVSTTPAPGTEVKRDAKVALVVSKGPEPVAVPTVTGQGAEAATGAIEEAGLEVTRADDAYSTSVPKGSVISQSPSSGTLLPGETVTITVSKGPEMVAVPSVEGLSRSAATTKLEAAGFKVAVQTFLGGPLDEVRASRPSGGTAPKGSTVTILVV</sequence>
<dbReference type="RefSeq" id="WP_084450458.1">
    <property type="nucleotide sequence ID" value="NZ_FWXN01000005.1"/>
</dbReference>
<dbReference type="PROSITE" id="PS00108">
    <property type="entry name" value="PROTEIN_KINASE_ST"/>
    <property type="match status" value="1"/>
</dbReference>
<dbReference type="PROSITE" id="PS50011">
    <property type="entry name" value="PROTEIN_KINASE_DOM"/>
    <property type="match status" value="1"/>
</dbReference>
<keyword evidence="5 12" id="KW-0418">Kinase</keyword>
<keyword evidence="6" id="KW-0067">ATP-binding</keyword>
<comment type="catalytic activity">
    <reaction evidence="7">
        <text>L-threonyl-[protein] + ATP = O-phospho-L-threonyl-[protein] + ADP + H(+)</text>
        <dbReference type="Rhea" id="RHEA:46608"/>
        <dbReference type="Rhea" id="RHEA-COMP:11060"/>
        <dbReference type="Rhea" id="RHEA-COMP:11605"/>
        <dbReference type="ChEBI" id="CHEBI:15378"/>
        <dbReference type="ChEBI" id="CHEBI:30013"/>
        <dbReference type="ChEBI" id="CHEBI:30616"/>
        <dbReference type="ChEBI" id="CHEBI:61977"/>
        <dbReference type="ChEBI" id="CHEBI:456216"/>
        <dbReference type="EC" id="2.7.11.1"/>
    </reaction>
</comment>
<dbReference type="OrthoDB" id="9762169at2"/>
<dbReference type="EC" id="2.7.11.1" evidence="1"/>
<reference evidence="12 13" key="1">
    <citation type="submission" date="2017-04" db="EMBL/GenBank/DDBJ databases">
        <authorList>
            <person name="Afonso C.L."/>
            <person name="Miller P.J."/>
            <person name="Scott M.A."/>
            <person name="Spackman E."/>
            <person name="Goraichik I."/>
            <person name="Dimitrov K.M."/>
            <person name="Suarez D.L."/>
            <person name="Swayne D.E."/>
        </authorList>
    </citation>
    <scope>NUCLEOTIDE SEQUENCE [LARGE SCALE GENOMIC DNA]</scope>
    <source>
        <strain evidence="12 13">CGMCC 1.12511</strain>
    </source>
</reference>
<evidence type="ECO:0000256" key="5">
    <source>
        <dbReference type="ARBA" id="ARBA00022777"/>
    </source>
</evidence>
<protein>
    <recommendedName>
        <fullName evidence="1">non-specific serine/threonine protein kinase</fullName>
        <ecNumber evidence="1">2.7.11.1</ecNumber>
    </recommendedName>
</protein>
<evidence type="ECO:0000256" key="3">
    <source>
        <dbReference type="ARBA" id="ARBA00022679"/>
    </source>
</evidence>
<dbReference type="Gene3D" id="3.30.200.20">
    <property type="entry name" value="Phosphorylase Kinase, domain 1"/>
    <property type="match status" value="1"/>
</dbReference>
<dbReference type="GO" id="GO:0045717">
    <property type="term" value="P:negative regulation of fatty acid biosynthetic process"/>
    <property type="evidence" value="ECO:0007669"/>
    <property type="project" value="UniProtKB-ARBA"/>
</dbReference>
<feature type="domain" description="PASTA" evidence="11">
    <location>
        <begin position="388"/>
        <end position="454"/>
    </location>
</feature>
<evidence type="ECO:0000256" key="4">
    <source>
        <dbReference type="ARBA" id="ARBA00022741"/>
    </source>
</evidence>
<evidence type="ECO:0000256" key="9">
    <source>
        <dbReference type="SAM" id="MobiDB-lite"/>
    </source>
</evidence>
<dbReference type="InterPro" id="IPR011009">
    <property type="entry name" value="Kinase-like_dom_sf"/>
</dbReference>
<feature type="domain" description="PASTA" evidence="11">
    <location>
        <begin position="590"/>
        <end position="652"/>
    </location>
</feature>
<keyword evidence="3" id="KW-0808">Transferase</keyword>
<dbReference type="PANTHER" id="PTHR43289:SF34">
    <property type="entry name" value="SERINE_THREONINE-PROTEIN KINASE YBDM-RELATED"/>
    <property type="match status" value="1"/>
</dbReference>
<dbReference type="CDD" id="cd14014">
    <property type="entry name" value="STKc_PknB_like"/>
    <property type="match status" value="1"/>
</dbReference>
<dbReference type="PANTHER" id="PTHR43289">
    <property type="entry name" value="MITOGEN-ACTIVATED PROTEIN KINASE KINASE KINASE 20-RELATED"/>
    <property type="match status" value="1"/>
</dbReference>
<evidence type="ECO:0000256" key="7">
    <source>
        <dbReference type="ARBA" id="ARBA00047899"/>
    </source>
</evidence>
<dbReference type="InterPro" id="IPR000719">
    <property type="entry name" value="Prot_kinase_dom"/>
</dbReference>
<dbReference type="FunFam" id="3.30.200.20:FF:000035">
    <property type="entry name" value="Serine/threonine protein kinase Stk1"/>
    <property type="match status" value="1"/>
</dbReference>
<dbReference type="InterPro" id="IPR008271">
    <property type="entry name" value="Ser/Thr_kinase_AS"/>
</dbReference>
<dbReference type="SMART" id="SM00220">
    <property type="entry name" value="S_TKc"/>
    <property type="match status" value="1"/>
</dbReference>
<dbReference type="Pfam" id="PF00069">
    <property type="entry name" value="Pkinase"/>
    <property type="match status" value="1"/>
</dbReference>
<proteinExistence type="predicted"/>
<evidence type="ECO:0000259" key="10">
    <source>
        <dbReference type="PROSITE" id="PS50011"/>
    </source>
</evidence>
<dbReference type="Pfam" id="PF03793">
    <property type="entry name" value="PASTA"/>
    <property type="match status" value="4"/>
</dbReference>
<feature type="compositionally biased region" description="Low complexity" evidence="9">
    <location>
        <begin position="329"/>
        <end position="338"/>
    </location>
</feature>
<dbReference type="PROSITE" id="PS51178">
    <property type="entry name" value="PASTA"/>
    <property type="match status" value="4"/>
</dbReference>
<evidence type="ECO:0000259" key="11">
    <source>
        <dbReference type="PROSITE" id="PS51178"/>
    </source>
</evidence>
<dbReference type="GO" id="GO:0004674">
    <property type="term" value="F:protein serine/threonine kinase activity"/>
    <property type="evidence" value="ECO:0007669"/>
    <property type="project" value="UniProtKB-KW"/>
</dbReference>
<feature type="domain" description="PASTA" evidence="11">
    <location>
        <begin position="523"/>
        <end position="589"/>
    </location>
</feature>
<dbReference type="Gene3D" id="3.30.10.20">
    <property type="match status" value="4"/>
</dbReference>